<protein>
    <submittedName>
        <fullName evidence="3">Metallophosphoesterase family protein</fullName>
    </submittedName>
</protein>
<comment type="caution">
    <text evidence="3">The sequence shown here is derived from an EMBL/GenBank/DDBJ whole genome shotgun (WGS) entry which is preliminary data.</text>
</comment>
<reference evidence="3 4" key="1">
    <citation type="submission" date="2021-01" db="EMBL/GenBank/DDBJ databases">
        <title>Prevotella A2931 sp. nov.</title>
        <authorList>
            <person name="Buhl M."/>
            <person name="Oberhettinger P."/>
        </authorList>
    </citation>
    <scope>NUCLEOTIDE SEQUENCE [LARGE SCALE GENOMIC DNA]</scope>
    <source>
        <strain evidence="3 4">A2931</strain>
    </source>
</reference>
<gene>
    <name evidence="3" type="ORF">JHU38_00780</name>
</gene>
<dbReference type="PANTHER" id="PTHR32440:SF11">
    <property type="entry name" value="METALLOPHOSPHOESTERASE DOMAIN-CONTAINING PROTEIN"/>
    <property type="match status" value="1"/>
</dbReference>
<dbReference type="EMBL" id="JAERMS010000001">
    <property type="protein sequence ID" value="MBO1362329.1"/>
    <property type="molecule type" value="Genomic_DNA"/>
</dbReference>
<evidence type="ECO:0000256" key="1">
    <source>
        <dbReference type="SAM" id="SignalP"/>
    </source>
</evidence>
<dbReference type="InterPro" id="IPR004843">
    <property type="entry name" value="Calcineurin-like_PHP"/>
</dbReference>
<feature type="chain" id="PRO_5046897352" evidence="1">
    <location>
        <begin position="20"/>
        <end position="331"/>
    </location>
</feature>
<keyword evidence="1" id="KW-0732">Signal</keyword>
<dbReference type="RefSeq" id="WP_107581501.1">
    <property type="nucleotide sequence ID" value="NZ_JAERMS010000001.1"/>
</dbReference>
<evidence type="ECO:0000313" key="3">
    <source>
        <dbReference type="EMBL" id="MBO1362329.1"/>
    </source>
</evidence>
<dbReference type="Gene3D" id="3.60.21.10">
    <property type="match status" value="1"/>
</dbReference>
<evidence type="ECO:0000313" key="4">
    <source>
        <dbReference type="Proteomes" id="UP000664265"/>
    </source>
</evidence>
<name>A0ABS3M2F1_9BACT</name>
<dbReference type="CDD" id="cd07383">
    <property type="entry name" value="MPP_Dcr2"/>
    <property type="match status" value="1"/>
</dbReference>
<feature type="domain" description="Calcineurin-like phosphoesterase" evidence="2">
    <location>
        <begin position="30"/>
        <end position="259"/>
    </location>
</feature>
<accession>A0ABS3M2F1</accession>
<dbReference type="Proteomes" id="UP000664265">
    <property type="component" value="Unassembled WGS sequence"/>
</dbReference>
<dbReference type="InterPro" id="IPR029052">
    <property type="entry name" value="Metallo-depent_PP-like"/>
</dbReference>
<dbReference type="PANTHER" id="PTHR32440">
    <property type="entry name" value="PHOSPHATASE DCR2-RELATED-RELATED"/>
    <property type="match status" value="1"/>
</dbReference>
<organism evidence="3 4">
    <name type="scientific">Prevotella illustrans</name>
    <dbReference type="NCBI Taxonomy" id="2800387"/>
    <lineage>
        <taxon>Bacteria</taxon>
        <taxon>Pseudomonadati</taxon>
        <taxon>Bacteroidota</taxon>
        <taxon>Bacteroidia</taxon>
        <taxon>Bacteroidales</taxon>
        <taxon>Prevotellaceae</taxon>
        <taxon>Prevotella</taxon>
    </lineage>
</organism>
<dbReference type="Pfam" id="PF00149">
    <property type="entry name" value="Metallophos"/>
    <property type="match status" value="1"/>
</dbReference>
<feature type="signal peptide" evidence="1">
    <location>
        <begin position="1"/>
        <end position="19"/>
    </location>
</feature>
<proteinExistence type="predicted"/>
<evidence type="ECO:0000259" key="2">
    <source>
        <dbReference type="Pfam" id="PF00149"/>
    </source>
</evidence>
<keyword evidence="4" id="KW-1185">Reference proteome</keyword>
<sequence length="331" mass="37283">MRKILALVAFFVVCWNASAQELRFRADGTFKIVQLTDLHYQLDNPKSAPALQNIDNALVGERPDLVVLTGDIIYSSPAKATLLKVLERLAAHNIPWVYEFGNHDYEQGLSNRQLYDIAREVKGCAMPPVAAGQELDFVLPVRSHDGSRVAANLYCMDSHAYAPKGYKTDGYAWFTFDQVTWYRRQAQAVKATNGGRTIPALAFFHIPLPEYHDAVKDENAILKGTRQEACCSPRFNSGMFTAMYEGGDVMGVFTGHDHDNDYAVMWHGILLAYGRFGGGNTEYNHLTPGARIIVLKEGRRAFDTYIRQIDGTIVDRSSYPSDYVQDDWRKR</sequence>
<dbReference type="SUPFAM" id="SSF56300">
    <property type="entry name" value="Metallo-dependent phosphatases"/>
    <property type="match status" value="1"/>
</dbReference>